<dbReference type="RefSeq" id="WP_235753017.1">
    <property type="nucleotide sequence ID" value="NZ_JBAVBW010000170.1"/>
</dbReference>
<dbReference type="InterPro" id="IPR046737">
    <property type="entry name" value="DUF6629"/>
</dbReference>
<dbReference type="AlphaFoldDB" id="A0A1J1JEI0"/>
<protein>
    <submittedName>
        <fullName evidence="1">Uncharacterized protein</fullName>
    </submittedName>
</protein>
<name>A0A1J1JEI0_PLAAG</name>
<accession>A0A1J1JEI0</accession>
<dbReference type="GeneID" id="301148919"/>
<proteinExistence type="predicted"/>
<evidence type="ECO:0000313" key="1">
    <source>
        <dbReference type="EMBL" id="CUM59795.1"/>
    </source>
</evidence>
<gene>
    <name evidence="1" type="ORF">PLAM_1828</name>
</gene>
<sequence>MDFGQILEPEGLTESSVFMCFSATASFTASFSLSVLGVATPTQTTSKKQLLLATFPLLFAIQQFFEGVVWLNLDNQSSRVYYIGIYVFLVFATAFWLIICPISVYLLSVLLFIFLNWKTALPQG</sequence>
<dbReference type="EMBL" id="LO018304">
    <property type="protein sequence ID" value="CUM59795.1"/>
    <property type="molecule type" value="Genomic_DNA"/>
</dbReference>
<reference evidence="1" key="1">
    <citation type="submission" date="2015-09" db="EMBL/GenBank/DDBJ databases">
        <authorList>
            <person name="Jackson K.R."/>
            <person name="Lunt B.L."/>
            <person name="Fisher J.N.B."/>
            <person name="Gardner A.V."/>
            <person name="Bailey M.E."/>
            <person name="Deus L.M."/>
            <person name="Earl A.S."/>
            <person name="Gibby P.D."/>
            <person name="Hartmann K.A."/>
            <person name="Liu J.E."/>
            <person name="Manci A.M."/>
            <person name="Nielsen D.A."/>
            <person name="Solomon M.B."/>
            <person name="Breakwell D.P."/>
            <person name="Burnett S.H."/>
            <person name="Grose J.H."/>
        </authorList>
    </citation>
    <scope>NUCLEOTIDE SEQUENCE</scope>
    <source>
        <strain evidence="1">7805</strain>
    </source>
</reference>
<dbReference type="Pfam" id="PF20334">
    <property type="entry name" value="DUF6629"/>
    <property type="match status" value="1"/>
</dbReference>
<organism evidence="1">
    <name type="scientific">Planktothrix agardhii</name>
    <name type="common">Oscillatoria agardhii</name>
    <dbReference type="NCBI Taxonomy" id="1160"/>
    <lineage>
        <taxon>Bacteria</taxon>
        <taxon>Bacillati</taxon>
        <taxon>Cyanobacteriota</taxon>
        <taxon>Cyanophyceae</taxon>
        <taxon>Oscillatoriophycideae</taxon>
        <taxon>Oscillatoriales</taxon>
        <taxon>Microcoleaceae</taxon>
        <taxon>Planktothrix</taxon>
    </lineage>
</organism>